<comment type="caution">
    <text evidence="2">The sequence shown here is derived from an EMBL/GenBank/DDBJ whole genome shotgun (WGS) entry which is preliminary data.</text>
</comment>
<keyword evidence="3" id="KW-1185">Reference proteome</keyword>
<accession>W4L390</accession>
<evidence type="ECO:0000256" key="1">
    <source>
        <dbReference type="SAM" id="Coils"/>
    </source>
</evidence>
<keyword evidence="1" id="KW-0175">Coiled coil</keyword>
<dbReference type="Proteomes" id="UP000019140">
    <property type="component" value="Unassembled WGS sequence"/>
</dbReference>
<feature type="non-terminal residue" evidence="2">
    <location>
        <position position="1"/>
    </location>
</feature>
<gene>
    <name evidence="2" type="ORF">ETSY2_54385</name>
</gene>
<protein>
    <submittedName>
        <fullName evidence="2">Uncharacterized protein</fullName>
    </submittedName>
</protein>
<evidence type="ECO:0000313" key="3">
    <source>
        <dbReference type="Proteomes" id="UP000019140"/>
    </source>
</evidence>
<sequence length="225" mass="26701">ILLISKEIRQDNAISIGERLLKDIKDSNLGSLQVNFNQFITSIESYRIHKQSLQVSKKRQHTKQKISKYKSLITDLNRKLKNRSKKLKIEKSILDKNRRMLKKVLTSEVDYLTMRSRYLDMELEIADIKDQKHRYELEIDNLEQLLEEFEIVAKEESEKLWTEIRQYYLSLSNTIHEWNKRYLIHAPIAGQVSFSTRLTQFQYITEGERIISLAPDLKITRGQMG</sequence>
<feature type="non-terminal residue" evidence="2">
    <location>
        <position position="225"/>
    </location>
</feature>
<organism evidence="2 3">
    <name type="scientific">Candidatus Entotheonella gemina</name>
    <dbReference type="NCBI Taxonomy" id="1429439"/>
    <lineage>
        <taxon>Bacteria</taxon>
        <taxon>Pseudomonadati</taxon>
        <taxon>Nitrospinota/Tectimicrobiota group</taxon>
        <taxon>Candidatus Tectimicrobiota</taxon>
        <taxon>Candidatus Entotheonellia</taxon>
        <taxon>Candidatus Entotheonellales</taxon>
        <taxon>Candidatus Entotheonellaceae</taxon>
        <taxon>Candidatus Entotheonella</taxon>
    </lineage>
</organism>
<evidence type="ECO:0000313" key="2">
    <source>
        <dbReference type="EMBL" id="ETW92145.1"/>
    </source>
</evidence>
<dbReference type="AlphaFoldDB" id="W4L390"/>
<dbReference type="EMBL" id="AZHX01003057">
    <property type="protein sequence ID" value="ETW92145.1"/>
    <property type="molecule type" value="Genomic_DNA"/>
</dbReference>
<reference evidence="2 3" key="1">
    <citation type="journal article" date="2014" name="Nature">
        <title>An environmental bacterial taxon with a large and distinct metabolic repertoire.</title>
        <authorList>
            <person name="Wilson M.C."/>
            <person name="Mori T."/>
            <person name="Ruckert C."/>
            <person name="Uria A.R."/>
            <person name="Helf M.J."/>
            <person name="Takada K."/>
            <person name="Gernert C."/>
            <person name="Steffens U.A."/>
            <person name="Heycke N."/>
            <person name="Schmitt S."/>
            <person name="Rinke C."/>
            <person name="Helfrich E.J."/>
            <person name="Brachmann A.O."/>
            <person name="Gurgui C."/>
            <person name="Wakimoto T."/>
            <person name="Kracht M."/>
            <person name="Crusemann M."/>
            <person name="Hentschel U."/>
            <person name="Abe I."/>
            <person name="Matsunaga S."/>
            <person name="Kalinowski J."/>
            <person name="Takeyama H."/>
            <person name="Piel J."/>
        </authorList>
    </citation>
    <scope>NUCLEOTIDE SEQUENCE [LARGE SCALE GENOMIC DNA]</scope>
    <source>
        <strain evidence="3">TSY2</strain>
    </source>
</reference>
<name>W4L390_9BACT</name>
<feature type="coiled-coil region" evidence="1">
    <location>
        <begin position="77"/>
        <end position="159"/>
    </location>
</feature>
<proteinExistence type="predicted"/>